<dbReference type="GO" id="GO:0016831">
    <property type="term" value="F:carboxy-lyase activity"/>
    <property type="evidence" value="ECO:0007669"/>
    <property type="project" value="InterPro"/>
</dbReference>
<organism evidence="3 4">
    <name type="scientific">Nocardioides simplex</name>
    <name type="common">Arthrobacter simplex</name>
    <dbReference type="NCBI Taxonomy" id="2045"/>
    <lineage>
        <taxon>Bacteria</taxon>
        <taxon>Bacillati</taxon>
        <taxon>Actinomycetota</taxon>
        <taxon>Actinomycetes</taxon>
        <taxon>Propionibacteriales</taxon>
        <taxon>Nocardioidaceae</taxon>
        <taxon>Pimelobacter</taxon>
    </lineage>
</organism>
<reference evidence="3 4" key="1">
    <citation type="submission" date="2019-09" db="EMBL/GenBank/DDBJ databases">
        <title>Pimelobacter sp. isolated from Paulinella.</title>
        <authorList>
            <person name="Jeong S.E."/>
        </authorList>
    </citation>
    <scope>NUCLEOTIDE SEQUENCE [LARGE SCALE GENOMIC DNA]</scope>
    <source>
        <strain evidence="3 4">Pch-N</strain>
    </source>
</reference>
<dbReference type="AlphaFoldDB" id="A0A7J5DYC1"/>
<dbReference type="SUPFAM" id="SSF51556">
    <property type="entry name" value="Metallo-dependent hydrolases"/>
    <property type="match status" value="1"/>
</dbReference>
<protein>
    <submittedName>
        <fullName evidence="3">Amidohydrolase family protein</fullName>
    </submittedName>
</protein>
<dbReference type="PANTHER" id="PTHR21240:SF19">
    <property type="entry name" value="CATALYTIC_ HYDROLASE"/>
    <property type="match status" value="1"/>
</dbReference>
<dbReference type="PANTHER" id="PTHR21240">
    <property type="entry name" value="2-AMINO-3-CARBOXYLMUCONATE-6-SEMIALDEHYDE DECARBOXYLASE"/>
    <property type="match status" value="1"/>
</dbReference>
<dbReference type="InterPro" id="IPR032465">
    <property type="entry name" value="ACMSD"/>
</dbReference>
<evidence type="ECO:0000313" key="4">
    <source>
        <dbReference type="Proteomes" id="UP000449906"/>
    </source>
</evidence>
<dbReference type="InterPro" id="IPR032466">
    <property type="entry name" value="Metal_Hydrolase"/>
</dbReference>
<dbReference type="Pfam" id="PF04909">
    <property type="entry name" value="Amidohydro_2"/>
    <property type="match status" value="1"/>
</dbReference>
<evidence type="ECO:0000313" key="3">
    <source>
        <dbReference type="EMBL" id="KAB2810898.1"/>
    </source>
</evidence>
<accession>A0A7J5DYC1</accession>
<keyword evidence="1" id="KW-0456">Lyase</keyword>
<dbReference type="InterPro" id="IPR006680">
    <property type="entry name" value="Amidohydro-rel"/>
</dbReference>
<dbReference type="EMBL" id="WBVM01000001">
    <property type="protein sequence ID" value="KAB2810898.1"/>
    <property type="molecule type" value="Genomic_DNA"/>
</dbReference>
<proteinExistence type="predicted"/>
<dbReference type="Gene3D" id="3.20.20.140">
    <property type="entry name" value="Metal-dependent hydrolases"/>
    <property type="match status" value="1"/>
</dbReference>
<feature type="domain" description="Amidohydrolase-related" evidence="2">
    <location>
        <begin position="73"/>
        <end position="316"/>
    </location>
</feature>
<dbReference type="GO" id="GO:0016787">
    <property type="term" value="F:hydrolase activity"/>
    <property type="evidence" value="ECO:0007669"/>
    <property type="project" value="UniProtKB-KW"/>
</dbReference>
<sequence>MHSVTPATPPGPVVDMCDVVLRRDGWRAYLGALLRAAPRYGVVFAPRFAAIAGRSAREVVDALRADRDAAIDELAVIAAAAYDPQERVAELERGDIVQVIHGGPWSCGAGSMNDHVAEIARLSDRFVPWAGVSLTDPHAAVAEATRALDVLGMTGLSVIPFLDGVDPSDPALDGLWSLAVERGVPVWVHSGQSFSSSPMSVSSPQVIDRIATRHPDLRLVLGHGGWPWVLEAVALLQRHPHVYLEFSSHHPRTMAAGGSGWEPLFFHGARSVRDRVLFGSTSWTHAQGPAAVVEATSHLPIPSDVRTAWLRGNAAPLVARRQRAIA</sequence>
<name>A0A7J5DYC1_NOCSI</name>
<keyword evidence="3" id="KW-0378">Hydrolase</keyword>
<dbReference type="Proteomes" id="UP000449906">
    <property type="component" value="Unassembled WGS sequence"/>
</dbReference>
<evidence type="ECO:0000259" key="2">
    <source>
        <dbReference type="Pfam" id="PF04909"/>
    </source>
</evidence>
<comment type="caution">
    <text evidence="3">The sequence shown here is derived from an EMBL/GenBank/DDBJ whole genome shotgun (WGS) entry which is preliminary data.</text>
</comment>
<gene>
    <name evidence="3" type="ORF">F9L07_02850</name>
</gene>
<evidence type="ECO:0000256" key="1">
    <source>
        <dbReference type="ARBA" id="ARBA00023239"/>
    </source>
</evidence>